<dbReference type="Proteomes" id="UP000254945">
    <property type="component" value="Unassembled WGS sequence"/>
</dbReference>
<keyword evidence="2" id="KW-0378">Hydrolase</keyword>
<evidence type="ECO:0000256" key="1">
    <source>
        <dbReference type="SAM" id="MobiDB-lite"/>
    </source>
</evidence>
<feature type="region of interest" description="Disordered" evidence="1">
    <location>
        <begin position="42"/>
        <end position="70"/>
    </location>
</feature>
<sequence length="97" mass="10604">MRRAKRLVATVEEDIHMSAHVYVRDVRGRPNLATNLTFTQLSTEPTTLPPPDGRTLEGVSGPHAHSQYPQMGDNQQLRITGYNIAAAVAGTTPIPDK</sequence>
<gene>
    <name evidence="2" type="ORF">NCTC4524_04947</name>
</gene>
<protein>
    <submittedName>
        <fullName evidence="2">Alpha/beta hydrolase of uncharacterized function (DUF1023)</fullName>
    </submittedName>
</protein>
<name>A0A378W9S1_9MYCO</name>
<accession>A0A378W9S1</accession>
<evidence type="ECO:0000313" key="3">
    <source>
        <dbReference type="Proteomes" id="UP000254945"/>
    </source>
</evidence>
<reference evidence="2 3" key="1">
    <citation type="submission" date="2018-06" db="EMBL/GenBank/DDBJ databases">
        <authorList>
            <consortium name="Pathogen Informatics"/>
            <person name="Doyle S."/>
        </authorList>
    </citation>
    <scope>NUCLEOTIDE SEQUENCE [LARGE SCALE GENOMIC DNA]</scope>
    <source>
        <strain evidence="2 3">NCTC4524</strain>
    </source>
</reference>
<organism evidence="2 3">
    <name type="scientific">Mycolicibacterium senegalense</name>
    <dbReference type="NCBI Taxonomy" id="1796"/>
    <lineage>
        <taxon>Bacteria</taxon>
        <taxon>Bacillati</taxon>
        <taxon>Actinomycetota</taxon>
        <taxon>Actinomycetes</taxon>
        <taxon>Mycobacteriales</taxon>
        <taxon>Mycobacteriaceae</taxon>
        <taxon>Mycolicibacterium</taxon>
    </lineage>
</organism>
<evidence type="ECO:0000313" key="2">
    <source>
        <dbReference type="EMBL" id="SUA28961.1"/>
    </source>
</evidence>
<proteinExistence type="predicted"/>
<dbReference type="GO" id="GO:0016787">
    <property type="term" value="F:hydrolase activity"/>
    <property type="evidence" value="ECO:0007669"/>
    <property type="project" value="UniProtKB-KW"/>
</dbReference>
<dbReference type="AlphaFoldDB" id="A0A378W9S1"/>
<dbReference type="EMBL" id="UGQQ01000002">
    <property type="protein sequence ID" value="SUA28961.1"/>
    <property type="molecule type" value="Genomic_DNA"/>
</dbReference>